<evidence type="ECO:0000256" key="2">
    <source>
        <dbReference type="SAM" id="SignalP"/>
    </source>
</evidence>
<feature type="region of interest" description="Disordered" evidence="1">
    <location>
        <begin position="32"/>
        <end position="86"/>
    </location>
</feature>
<evidence type="ECO:0000313" key="3">
    <source>
        <dbReference type="EMBL" id="TRY18695.1"/>
    </source>
</evidence>
<dbReference type="RefSeq" id="WP_143937589.1">
    <property type="nucleotide sequence ID" value="NZ_VKKG01000002.1"/>
</dbReference>
<keyword evidence="4" id="KW-1185">Reference proteome</keyword>
<name>A0A553K1Z1_9ACTN</name>
<dbReference type="EMBL" id="VKKG01000002">
    <property type="protein sequence ID" value="TRY18695.1"/>
    <property type="molecule type" value="Genomic_DNA"/>
</dbReference>
<keyword evidence="2" id="KW-0732">Signal</keyword>
<proteinExistence type="predicted"/>
<comment type="caution">
    <text evidence="3">The sequence shown here is derived from an EMBL/GenBank/DDBJ whole genome shotgun (WGS) entry which is preliminary data.</text>
</comment>
<evidence type="ECO:0008006" key="5">
    <source>
        <dbReference type="Google" id="ProtNLM"/>
    </source>
</evidence>
<feature type="compositionally biased region" description="Low complexity" evidence="1">
    <location>
        <begin position="34"/>
        <end position="73"/>
    </location>
</feature>
<evidence type="ECO:0000313" key="4">
    <source>
        <dbReference type="Proteomes" id="UP000317638"/>
    </source>
</evidence>
<protein>
    <recommendedName>
        <fullName evidence="5">GerMN domain-containing protein</fullName>
    </recommendedName>
</protein>
<sequence length="353" mass="37814">MKLRPLPALATLVLTLAGCAPVVGQPTVAPPTVPASGPASATVAPSATSTPTASPSVTTTRATTPSRSYTRRPSPSPDATLPGEFPIQGEMVDHADEVVAELHRVASELPALKLDVTATQATLTVLDHEDQVRTYRWRDGVISVADSDVQNLGQASFNPTTFPLGDLRRILDVAALHATSSENQVLQVVEYRGGEVYMTVTTRPESSTVFFHRDGTVVKALDTHSVADITSGLKAVTGATQVVLAVGFSPQEGYWADVPKGEGVIERRTRLGSLPTFTAQRTETLGLEPFDPLLLDATAISMAIAEFRDDPEQDCSVVVDNRHQRVQPVVRYDCGGTIFHTDLQGRDLSAYFE</sequence>
<dbReference type="Proteomes" id="UP000317638">
    <property type="component" value="Unassembled WGS sequence"/>
</dbReference>
<dbReference type="PROSITE" id="PS51257">
    <property type="entry name" value="PROKAR_LIPOPROTEIN"/>
    <property type="match status" value="1"/>
</dbReference>
<feature type="signal peptide" evidence="2">
    <location>
        <begin position="1"/>
        <end position="24"/>
    </location>
</feature>
<reference evidence="3 4" key="1">
    <citation type="submission" date="2019-07" db="EMBL/GenBank/DDBJ databases">
        <authorList>
            <person name="Zhou L.-Y."/>
        </authorList>
    </citation>
    <scope>NUCLEOTIDE SEQUENCE [LARGE SCALE GENOMIC DNA]</scope>
    <source>
        <strain evidence="3 4">YIM 101269</strain>
    </source>
</reference>
<gene>
    <name evidence="3" type="ORF">FOJ82_06150</name>
</gene>
<evidence type="ECO:0000256" key="1">
    <source>
        <dbReference type="SAM" id="MobiDB-lite"/>
    </source>
</evidence>
<accession>A0A553K1Z1</accession>
<organism evidence="3 4">
    <name type="scientific">Tessaracoccus rhinocerotis</name>
    <dbReference type="NCBI Taxonomy" id="1689449"/>
    <lineage>
        <taxon>Bacteria</taxon>
        <taxon>Bacillati</taxon>
        <taxon>Actinomycetota</taxon>
        <taxon>Actinomycetes</taxon>
        <taxon>Propionibacteriales</taxon>
        <taxon>Propionibacteriaceae</taxon>
        <taxon>Tessaracoccus</taxon>
    </lineage>
</organism>
<dbReference type="OrthoDB" id="3711884at2"/>
<feature type="chain" id="PRO_5038874275" description="GerMN domain-containing protein" evidence="2">
    <location>
        <begin position="25"/>
        <end position="353"/>
    </location>
</feature>
<dbReference type="AlphaFoldDB" id="A0A553K1Z1"/>